<evidence type="ECO:0000313" key="3">
    <source>
        <dbReference type="Proteomes" id="UP001205906"/>
    </source>
</evidence>
<organism evidence="2 3">
    <name type="scientific">Mesorhizobium liriopis</name>
    <dbReference type="NCBI Taxonomy" id="2953882"/>
    <lineage>
        <taxon>Bacteria</taxon>
        <taxon>Pseudomonadati</taxon>
        <taxon>Pseudomonadota</taxon>
        <taxon>Alphaproteobacteria</taxon>
        <taxon>Hyphomicrobiales</taxon>
        <taxon>Phyllobacteriaceae</taxon>
        <taxon>Mesorhizobium</taxon>
    </lineage>
</organism>
<feature type="compositionally biased region" description="Basic and acidic residues" evidence="1">
    <location>
        <begin position="166"/>
        <end position="186"/>
    </location>
</feature>
<accession>A0ABT1C052</accession>
<evidence type="ECO:0000256" key="1">
    <source>
        <dbReference type="SAM" id="MobiDB-lite"/>
    </source>
</evidence>
<dbReference type="EMBL" id="JAMXQS010000001">
    <property type="protein sequence ID" value="MCO6048209.1"/>
    <property type="molecule type" value="Genomic_DNA"/>
</dbReference>
<feature type="compositionally biased region" description="Pro residues" evidence="1">
    <location>
        <begin position="110"/>
        <end position="121"/>
    </location>
</feature>
<feature type="compositionally biased region" description="Basic and acidic residues" evidence="1">
    <location>
        <begin position="252"/>
        <end position="283"/>
    </location>
</feature>
<feature type="compositionally biased region" description="Basic and acidic residues" evidence="1">
    <location>
        <begin position="217"/>
        <end position="243"/>
    </location>
</feature>
<feature type="region of interest" description="Disordered" evidence="1">
    <location>
        <begin position="37"/>
        <end position="285"/>
    </location>
</feature>
<dbReference type="Proteomes" id="UP001205906">
    <property type="component" value="Unassembled WGS sequence"/>
</dbReference>
<comment type="caution">
    <text evidence="2">The sequence shown here is derived from an EMBL/GenBank/DDBJ whole genome shotgun (WGS) entry which is preliminary data.</text>
</comment>
<dbReference type="RefSeq" id="WP_252815034.1">
    <property type="nucleotide sequence ID" value="NZ_JAMXQS010000001.1"/>
</dbReference>
<protein>
    <recommendedName>
        <fullName evidence="4">Transcriptional regulator</fullName>
    </recommendedName>
</protein>
<name>A0ABT1C052_9HYPH</name>
<evidence type="ECO:0008006" key="4">
    <source>
        <dbReference type="Google" id="ProtNLM"/>
    </source>
</evidence>
<keyword evidence="3" id="KW-1185">Reference proteome</keyword>
<feature type="compositionally biased region" description="Pro residues" evidence="1">
    <location>
        <begin position="138"/>
        <end position="150"/>
    </location>
</feature>
<feature type="compositionally biased region" description="Low complexity" evidence="1">
    <location>
        <begin position="329"/>
        <end position="367"/>
    </location>
</feature>
<sequence length="646" mass="68854">MADFVAVLKKTLAGMGETTPAMRARVYDKARNTIEAKLAALNPPPPEAAAARQRKALEDAITAVEREFAPPPPAPPPPAPRAGDPLDELDDVFSSINAQRQAPPSRATPVAPPRAPEPRPAPAVEQRGSEPQRSVQTPPAPPREPAPSPSPQRTFTPSRLQTEPRPQAEARQYEPPRREERQEPHGFEPAPQQRDAYQPQPPVSYTQLPVAAPTPTSRRDPDEFDLEDHAPRQRDDAFDRREPEAEEWPGNDWRHDDEPQGEWRDHEWPSEDLPPHEDDEPRRGRGGLIAAGVVLLLLAGGGYAAWTNRDTLAPMVGLDLSGQSTATDAASEQPAAETPAAETPAAQTPAAEPDSSTAEEQPAPEDQAAVEEEPDAGNDAPAQAAAGPEAAASNPARPQKFTQRLSADGRETDPGAGGAAGTVGEGTSVAALSEAATGATPAANAAQQTAQAGETGTQTPAAVPVGQRAIFYEERTNVSQSSAEQGSIVWSVVQESPGADQPPEPAIRAEATIPGKNIQLRMTIRRNADRTLPASHIVEMIFLTPDNFEGGGIENVLRMTMKSSEQETGTPLSGIPAKIADGYFLVALSDNAQDTQANLNLLRTRSWIDVPIVYKSGRRALITLEKGVPGENAFQNAINAWGGPAR</sequence>
<reference evidence="2 3" key="1">
    <citation type="submission" date="2022-06" db="EMBL/GenBank/DDBJ databases">
        <title>Mesorhizobium sp. strain RP14 Genome sequencing and assembly.</title>
        <authorList>
            <person name="Kim I."/>
        </authorList>
    </citation>
    <scope>NUCLEOTIDE SEQUENCE [LARGE SCALE GENOMIC DNA]</scope>
    <source>
        <strain evidence="3">RP14(2022)</strain>
    </source>
</reference>
<evidence type="ECO:0000313" key="2">
    <source>
        <dbReference type="EMBL" id="MCO6048209.1"/>
    </source>
</evidence>
<feature type="compositionally biased region" description="Polar residues" evidence="1">
    <location>
        <begin position="152"/>
        <end position="161"/>
    </location>
</feature>
<proteinExistence type="predicted"/>
<feature type="compositionally biased region" description="Low complexity" evidence="1">
    <location>
        <begin position="377"/>
        <end position="396"/>
    </location>
</feature>
<feature type="compositionally biased region" description="Pro residues" evidence="1">
    <location>
        <begin position="69"/>
        <end position="80"/>
    </location>
</feature>
<feature type="region of interest" description="Disordered" evidence="1">
    <location>
        <begin position="440"/>
        <end position="461"/>
    </location>
</feature>
<gene>
    <name evidence="2" type="ORF">NGM99_00195</name>
</gene>
<feature type="region of interest" description="Disordered" evidence="1">
    <location>
        <begin position="324"/>
        <end position="397"/>
    </location>
</feature>